<proteinExistence type="predicted"/>
<evidence type="ECO:0000256" key="1">
    <source>
        <dbReference type="SAM" id="Phobius"/>
    </source>
</evidence>
<name>A0AB39AFG7_9NIDO</name>
<keyword evidence="1" id="KW-0472">Membrane</keyword>
<dbReference type="EMBL" id="PP845472">
    <property type="protein sequence ID" value="XDG24456.1"/>
    <property type="molecule type" value="Genomic_RNA"/>
</dbReference>
<keyword evidence="1" id="KW-1133">Transmembrane helix</keyword>
<evidence type="ECO:0000313" key="2">
    <source>
        <dbReference type="EMBL" id="XDG24456.1"/>
    </source>
</evidence>
<feature type="transmembrane region" description="Helical" evidence="1">
    <location>
        <begin position="6"/>
        <end position="29"/>
    </location>
</feature>
<accession>A0AB39AFG7</accession>
<keyword evidence="2" id="KW-0261">Viral envelope protein</keyword>
<protein>
    <submittedName>
        <fullName evidence="2">Envelope protein</fullName>
    </submittedName>
</protein>
<organism evidence="2">
    <name type="scientific">Bird deltacoronavirus HKU19</name>
    <dbReference type="NCBI Taxonomy" id="3237952"/>
    <lineage>
        <taxon>Viruses</taxon>
        <taxon>Riboviria</taxon>
        <taxon>Orthornavirae</taxon>
        <taxon>Pisuviricota</taxon>
        <taxon>Pisoniviricetes</taxon>
        <taxon>Nidovirales</taxon>
        <taxon>Cornidovirineae</taxon>
        <taxon>Coronaviridae</taxon>
        <taxon>Orthocoronavirinae</taxon>
        <taxon>Deltacoronavirus</taxon>
    </lineage>
</organism>
<reference evidence="2" key="1">
    <citation type="submission" date="2024-05" db="EMBL/GenBank/DDBJ databases">
        <title>Avian Migration-Mediated Cross-Species Transmission and Recombination Shaping the Diversity of Gammacoronaviruses and Deltacoronaviruses.</title>
        <authorList>
            <person name="Han Y."/>
            <person name="Xu P."/>
            <person name="Xu Y."/>
            <person name="Wang Y."/>
            <person name="Hu J."/>
            <person name="Ma M."/>
            <person name="Li Z."/>
            <person name="Bo S."/>
            <person name="Zhao C."/>
            <person name="Ji L."/>
            <person name="Yuan Y."/>
            <person name="Zhao W."/>
            <person name="Wang J."/>
            <person name="Jin Q."/>
            <person name="Wu Z."/>
            <person name="He G."/>
        </authorList>
    </citation>
    <scope>NUCLEOTIDE SEQUENCE</scope>
    <source>
        <strain evidence="2">AvEg-DeltaCoV/SH21-SH12</strain>
    </source>
</reference>
<dbReference type="GO" id="GO:0019031">
    <property type="term" value="C:viral envelope"/>
    <property type="evidence" value="ECO:0007669"/>
    <property type="project" value="UniProtKB-KW"/>
</dbReference>
<sequence>MDDYVITIPAVYVLVTFVLLGCIVFLLLIKTCLACCDFFTRTYTCILHTVKPIYIYLKPSPVVSKEDFVKFHKFPRNDWHHV</sequence>
<keyword evidence="1" id="KW-0812">Transmembrane</keyword>
<keyword evidence="2" id="KW-0946">Virion</keyword>